<sequence>MSPVNLLAFTNPILHLTVHPSTGAATSAAFTSDSSQDWLSTNSATYHPPTQRVYATTTFNNLWELDPSTGAARKLSHGSWSGCVLVSCAGRLLSFGNKVCAVDPKDGSYIELGGQSLLDVWSKVTAATSLGGTLFATTVANTLWAVDPVSGETRKVSTDDWSRCSALVGVGDKLYAFCLHLWIVDPTTGACERFNKEGGGFFGGGDKLAGVVGAVAVGTLIYAVNKSGKLFEVDTVAKSYREVASEGLGLSKALVAFGEGL</sequence>
<evidence type="ECO:0008006" key="3">
    <source>
        <dbReference type="Google" id="ProtNLM"/>
    </source>
</evidence>
<comment type="caution">
    <text evidence="1">The sequence shown here is derived from an EMBL/GenBank/DDBJ whole genome shotgun (WGS) entry which is preliminary data.</text>
</comment>
<dbReference type="EMBL" id="RBNJ01002056">
    <property type="protein sequence ID" value="RUS32428.1"/>
    <property type="molecule type" value="Genomic_DNA"/>
</dbReference>
<dbReference type="Gene3D" id="2.130.10.10">
    <property type="entry name" value="YVTN repeat-like/Quinoprotein amine dehydrogenase"/>
    <property type="match status" value="1"/>
</dbReference>
<evidence type="ECO:0000313" key="1">
    <source>
        <dbReference type="EMBL" id="RUS32428.1"/>
    </source>
</evidence>
<gene>
    <name evidence="1" type="ORF">BC938DRAFT_475402</name>
</gene>
<accession>A0A433QRN8</accession>
<organism evidence="1 2">
    <name type="scientific">Jimgerdemannia flammicorona</name>
    <dbReference type="NCBI Taxonomy" id="994334"/>
    <lineage>
        <taxon>Eukaryota</taxon>
        <taxon>Fungi</taxon>
        <taxon>Fungi incertae sedis</taxon>
        <taxon>Mucoromycota</taxon>
        <taxon>Mucoromycotina</taxon>
        <taxon>Endogonomycetes</taxon>
        <taxon>Endogonales</taxon>
        <taxon>Endogonaceae</taxon>
        <taxon>Jimgerdemannia</taxon>
    </lineage>
</organism>
<keyword evidence="2" id="KW-1185">Reference proteome</keyword>
<reference evidence="1 2" key="1">
    <citation type="journal article" date="2018" name="New Phytol.">
        <title>Phylogenomics of Endogonaceae and evolution of mycorrhizas within Mucoromycota.</title>
        <authorList>
            <person name="Chang Y."/>
            <person name="Desiro A."/>
            <person name="Na H."/>
            <person name="Sandor L."/>
            <person name="Lipzen A."/>
            <person name="Clum A."/>
            <person name="Barry K."/>
            <person name="Grigoriev I.V."/>
            <person name="Martin F.M."/>
            <person name="Stajich J.E."/>
            <person name="Smith M.E."/>
            <person name="Bonito G."/>
            <person name="Spatafora J.W."/>
        </authorList>
    </citation>
    <scope>NUCLEOTIDE SEQUENCE [LARGE SCALE GENOMIC DNA]</scope>
    <source>
        <strain evidence="1 2">AD002</strain>
    </source>
</reference>
<dbReference type="Proteomes" id="UP000274822">
    <property type="component" value="Unassembled WGS sequence"/>
</dbReference>
<protein>
    <recommendedName>
        <fullName evidence="3">Quinon protein alcohol dehydrogenase-like superfamily</fullName>
    </recommendedName>
</protein>
<proteinExistence type="predicted"/>
<dbReference type="AlphaFoldDB" id="A0A433QRN8"/>
<dbReference type="SUPFAM" id="SSF69304">
    <property type="entry name" value="Tricorn protease N-terminal domain"/>
    <property type="match status" value="1"/>
</dbReference>
<dbReference type="InterPro" id="IPR015943">
    <property type="entry name" value="WD40/YVTN_repeat-like_dom_sf"/>
</dbReference>
<name>A0A433QRN8_9FUNG</name>
<evidence type="ECO:0000313" key="2">
    <source>
        <dbReference type="Proteomes" id="UP000274822"/>
    </source>
</evidence>